<feature type="region of interest" description="Disordered" evidence="2">
    <location>
        <begin position="416"/>
        <end position="510"/>
    </location>
</feature>
<feature type="region of interest" description="Disordered" evidence="2">
    <location>
        <begin position="654"/>
        <end position="673"/>
    </location>
</feature>
<dbReference type="Pfam" id="PF00089">
    <property type="entry name" value="Trypsin"/>
    <property type="match status" value="1"/>
</dbReference>
<feature type="compositionally biased region" description="Polar residues" evidence="2">
    <location>
        <begin position="496"/>
        <end position="506"/>
    </location>
</feature>
<dbReference type="InterPro" id="IPR001254">
    <property type="entry name" value="Trypsin_dom"/>
</dbReference>
<dbReference type="PANTHER" id="PTHR24258:SF140">
    <property type="entry name" value="BCDNA.GH08420-RELATED"/>
    <property type="match status" value="1"/>
</dbReference>
<feature type="region of interest" description="Disordered" evidence="2">
    <location>
        <begin position="306"/>
        <end position="361"/>
    </location>
</feature>
<reference evidence="5 6" key="1">
    <citation type="journal article" date="2023" name="Arcadia Sci">
        <title>De novo assembly of a long-read Amblyomma americanum tick genome.</title>
        <authorList>
            <person name="Chou S."/>
            <person name="Poskanzer K.E."/>
            <person name="Rollins M."/>
            <person name="Thuy-Boun P.S."/>
        </authorList>
    </citation>
    <scope>NUCLEOTIDE SEQUENCE [LARGE SCALE GENOMIC DNA]</scope>
    <source>
        <strain evidence="5">F_SG_1</strain>
        <tissue evidence="5">Salivary glands</tissue>
    </source>
</reference>
<dbReference type="PANTHER" id="PTHR24258">
    <property type="entry name" value="SERINE PROTEASE-RELATED"/>
    <property type="match status" value="1"/>
</dbReference>
<dbReference type="PROSITE" id="PS50240">
    <property type="entry name" value="TRYPSIN_DOM"/>
    <property type="match status" value="1"/>
</dbReference>
<dbReference type="GO" id="GO:0004252">
    <property type="term" value="F:serine-type endopeptidase activity"/>
    <property type="evidence" value="ECO:0007669"/>
    <property type="project" value="InterPro"/>
</dbReference>
<name>A0AAQ4E2Z0_AMBAM</name>
<dbReference type="InterPro" id="IPR043504">
    <property type="entry name" value="Peptidase_S1_PA_chymotrypsin"/>
</dbReference>
<feature type="compositionally biased region" description="Pro residues" evidence="2">
    <location>
        <begin position="441"/>
        <end position="450"/>
    </location>
</feature>
<dbReference type="InterPro" id="IPR009003">
    <property type="entry name" value="Peptidase_S1_PA"/>
</dbReference>
<feature type="domain" description="Peptidase S1" evidence="4">
    <location>
        <begin position="658"/>
        <end position="925"/>
    </location>
</feature>
<dbReference type="CDD" id="cd00190">
    <property type="entry name" value="Tryp_SPc"/>
    <property type="match status" value="1"/>
</dbReference>
<evidence type="ECO:0000313" key="5">
    <source>
        <dbReference type="EMBL" id="KAK8769075.1"/>
    </source>
</evidence>
<evidence type="ECO:0000313" key="6">
    <source>
        <dbReference type="Proteomes" id="UP001321473"/>
    </source>
</evidence>
<keyword evidence="3" id="KW-0732">Signal</keyword>
<feature type="compositionally biased region" description="Polar residues" evidence="2">
    <location>
        <begin position="142"/>
        <end position="162"/>
    </location>
</feature>
<gene>
    <name evidence="5" type="ORF">V5799_014460</name>
</gene>
<sequence>MLFHVSSLVLVVAGLCYQTAATTKSRGIFLETDRSYKYDLPTSLTPSKESNCSGKCVHVFMGLLCDFVDEQANCGEQFLRCCVGGIFSQGANRKSGMMDDAPADHGNRDGPGVLPTTTTASTSTTSTTESPVSEAQPVVDTPPSSQEPEPTLQPSTTASSVPSKHEDDLTLTAMESQQSPQIESPLPQRAETASKLPACPGSCIMSLLGLLCGSINRNFSCPSGRVCCTAQSAETSVEEDAQPLTTVHTTNKRPTALPLQAPARHVPCIGRCMPMYLSNTCKRPNVVLISKKVFCPTGMICCSKGMTAESNSRDPEKNGSRSTLRPADPNSDFGGPVSPEASSQDEEYSWENQRHRRPPYIPTRQQIPIPLQQAVTHDYGLPSISSQKPISEPTLQQPNEEDMNYAYYGAGTDYDKSDDISHVTPSTRRPPIYTALRHPSLPQPVIPTPPYYDEDYDSKSSIHSPEEKDKSHQPQKETTVQNTSLPTGRPRVKPNGLSQHAPQQLKPQRGTVVIGEVFPVKNPHVPEGFEQQRKAWLQRVREKTRPQRPIQLRPVQETASKPSKPDWQTLSKPQHHETEFGVTWVEPVKASPELVPMKHFAEAAATSTGWIPFHQAHQPVNKQKVVENHYGSSSEFKPVRGTFVGTSLRSRDPNVCGVKGGKKRDPGTFKPGGAEARPGEWCWHAAIVDRKNQYLCNGVLIGAQWVLTAASCVFNHTDTTENIYVRLGYTDILSPFNPPGAQTKTVAKVYAHHSFQAETLANNIALLKLKDIVELNDAVCVVCLPTTNANSTEEESSAFTELKGCVVTGYGASVSEDDLRYMYPTLREAAVVALEEDDVCRAWQSRARHLKLDLEVRGSTFCAGDGDVQNDCVGDPARLVVCPSKDFYYEVTGISSKGLACGGPDALSVFTNVSSYSGWINQIANINRF</sequence>
<proteinExistence type="predicted"/>
<evidence type="ECO:0000256" key="2">
    <source>
        <dbReference type="SAM" id="MobiDB-lite"/>
    </source>
</evidence>
<dbReference type="AlphaFoldDB" id="A0AAQ4E2Z0"/>
<keyword evidence="1" id="KW-1015">Disulfide bond</keyword>
<feature type="compositionally biased region" description="Polar residues" evidence="2">
    <location>
        <begin position="557"/>
        <end position="572"/>
    </location>
</feature>
<feature type="compositionally biased region" description="Polar residues" evidence="2">
    <location>
        <begin position="476"/>
        <end position="486"/>
    </location>
</feature>
<feature type="region of interest" description="Disordered" evidence="2">
    <location>
        <begin position="381"/>
        <end position="400"/>
    </location>
</feature>
<dbReference type="GO" id="GO:0006508">
    <property type="term" value="P:proteolysis"/>
    <property type="evidence" value="ECO:0007669"/>
    <property type="project" value="InterPro"/>
</dbReference>
<evidence type="ECO:0000256" key="1">
    <source>
        <dbReference type="ARBA" id="ARBA00023157"/>
    </source>
</evidence>
<feature type="signal peptide" evidence="3">
    <location>
        <begin position="1"/>
        <end position="21"/>
    </location>
</feature>
<feature type="compositionally biased region" description="Polar residues" evidence="2">
    <location>
        <begin position="383"/>
        <end position="398"/>
    </location>
</feature>
<dbReference type="Gene3D" id="2.40.10.10">
    <property type="entry name" value="Trypsin-like serine proteases"/>
    <property type="match status" value="1"/>
</dbReference>
<accession>A0AAQ4E2Z0</accession>
<dbReference type="SUPFAM" id="SSF50494">
    <property type="entry name" value="Trypsin-like serine proteases"/>
    <property type="match status" value="1"/>
</dbReference>
<evidence type="ECO:0000256" key="3">
    <source>
        <dbReference type="SAM" id="SignalP"/>
    </source>
</evidence>
<dbReference type="Proteomes" id="UP001321473">
    <property type="component" value="Unassembled WGS sequence"/>
</dbReference>
<protein>
    <recommendedName>
        <fullName evidence="4">Peptidase S1 domain-containing protein</fullName>
    </recommendedName>
</protein>
<feature type="compositionally biased region" description="Low complexity" evidence="2">
    <location>
        <begin position="116"/>
        <end position="128"/>
    </location>
</feature>
<feature type="region of interest" description="Disordered" evidence="2">
    <location>
        <begin position="93"/>
        <end position="166"/>
    </location>
</feature>
<comment type="caution">
    <text evidence="5">The sequence shown here is derived from an EMBL/GenBank/DDBJ whole genome shotgun (WGS) entry which is preliminary data.</text>
</comment>
<feature type="compositionally biased region" description="Basic and acidic residues" evidence="2">
    <location>
        <begin position="457"/>
        <end position="475"/>
    </location>
</feature>
<dbReference type="EMBL" id="JARKHS020023129">
    <property type="protein sequence ID" value="KAK8769075.1"/>
    <property type="molecule type" value="Genomic_DNA"/>
</dbReference>
<keyword evidence="6" id="KW-1185">Reference proteome</keyword>
<dbReference type="Pfam" id="PF18398">
    <property type="entry name" value="CLIP_SPH_mas"/>
    <property type="match status" value="3"/>
</dbReference>
<dbReference type="InterPro" id="IPR040479">
    <property type="entry name" value="CLIP_SPH_mas"/>
</dbReference>
<organism evidence="5 6">
    <name type="scientific">Amblyomma americanum</name>
    <name type="common">Lone star tick</name>
    <dbReference type="NCBI Taxonomy" id="6943"/>
    <lineage>
        <taxon>Eukaryota</taxon>
        <taxon>Metazoa</taxon>
        <taxon>Ecdysozoa</taxon>
        <taxon>Arthropoda</taxon>
        <taxon>Chelicerata</taxon>
        <taxon>Arachnida</taxon>
        <taxon>Acari</taxon>
        <taxon>Parasitiformes</taxon>
        <taxon>Ixodida</taxon>
        <taxon>Ixodoidea</taxon>
        <taxon>Ixodidae</taxon>
        <taxon>Amblyomminae</taxon>
        <taxon>Amblyomma</taxon>
    </lineage>
</organism>
<dbReference type="SMART" id="SM00020">
    <property type="entry name" value="Tryp_SPc"/>
    <property type="match status" value="1"/>
</dbReference>
<feature type="chain" id="PRO_5042982942" description="Peptidase S1 domain-containing protein" evidence="3">
    <location>
        <begin position="22"/>
        <end position="929"/>
    </location>
</feature>
<dbReference type="FunFam" id="2.40.10.10:FF:000068">
    <property type="entry name" value="transmembrane protease serine 2"/>
    <property type="match status" value="1"/>
</dbReference>
<evidence type="ECO:0000259" key="4">
    <source>
        <dbReference type="PROSITE" id="PS50240"/>
    </source>
</evidence>
<feature type="region of interest" description="Disordered" evidence="2">
    <location>
        <begin position="542"/>
        <end position="576"/>
    </location>
</feature>